<evidence type="ECO:0000313" key="2">
    <source>
        <dbReference type="EMBL" id="KAF2166335.1"/>
    </source>
</evidence>
<dbReference type="OrthoDB" id="3440281at2759"/>
<proteinExistence type="predicted"/>
<keyword evidence="3" id="KW-1185">Reference proteome</keyword>
<dbReference type="AlphaFoldDB" id="A0A6A6CGQ2"/>
<gene>
    <name evidence="2" type="ORF">M409DRAFT_23527</name>
</gene>
<sequence>MEDTVDRKFTKRFNEVAQLYDDDALEECINKGRTLLDDPALPRYHRMKTWVLLGSIVGDWEEAEEFCVKARSLWRIELWETTDELEEAIGKEEPEGYDYDVAVDGLIDGYDADMAGAKELAEAEGEEPEEGEGFNLPLRTAEESTKHENEQQESSGGKDGDSSHSTS</sequence>
<evidence type="ECO:0000313" key="3">
    <source>
        <dbReference type="Proteomes" id="UP000799537"/>
    </source>
</evidence>
<dbReference type="RefSeq" id="XP_033667224.1">
    <property type="nucleotide sequence ID" value="XM_033806833.1"/>
</dbReference>
<feature type="region of interest" description="Disordered" evidence="1">
    <location>
        <begin position="117"/>
        <end position="167"/>
    </location>
</feature>
<dbReference type="GeneID" id="54560105"/>
<dbReference type="EMBL" id="ML993597">
    <property type="protein sequence ID" value="KAF2166335.1"/>
    <property type="molecule type" value="Genomic_DNA"/>
</dbReference>
<feature type="compositionally biased region" description="Acidic residues" evidence="1">
    <location>
        <begin position="122"/>
        <end position="132"/>
    </location>
</feature>
<accession>A0A6A6CGQ2</accession>
<reference evidence="2" key="1">
    <citation type="journal article" date="2020" name="Stud. Mycol.">
        <title>101 Dothideomycetes genomes: a test case for predicting lifestyles and emergence of pathogens.</title>
        <authorList>
            <person name="Haridas S."/>
            <person name="Albert R."/>
            <person name="Binder M."/>
            <person name="Bloem J."/>
            <person name="Labutti K."/>
            <person name="Salamov A."/>
            <person name="Andreopoulos B."/>
            <person name="Baker S."/>
            <person name="Barry K."/>
            <person name="Bills G."/>
            <person name="Bluhm B."/>
            <person name="Cannon C."/>
            <person name="Castanera R."/>
            <person name="Culley D."/>
            <person name="Daum C."/>
            <person name="Ezra D."/>
            <person name="Gonzalez J."/>
            <person name="Henrissat B."/>
            <person name="Kuo A."/>
            <person name="Liang C."/>
            <person name="Lipzen A."/>
            <person name="Lutzoni F."/>
            <person name="Magnuson J."/>
            <person name="Mondo S."/>
            <person name="Nolan M."/>
            <person name="Ohm R."/>
            <person name="Pangilinan J."/>
            <person name="Park H.-J."/>
            <person name="Ramirez L."/>
            <person name="Alfaro M."/>
            <person name="Sun H."/>
            <person name="Tritt A."/>
            <person name="Yoshinaga Y."/>
            <person name="Zwiers L.-H."/>
            <person name="Turgeon B."/>
            <person name="Goodwin S."/>
            <person name="Spatafora J."/>
            <person name="Crous P."/>
            <person name="Grigoriev I."/>
        </authorList>
    </citation>
    <scope>NUCLEOTIDE SEQUENCE</scope>
    <source>
        <strain evidence="2">ATCC 36951</strain>
    </source>
</reference>
<organism evidence="2 3">
    <name type="scientific">Zasmidium cellare ATCC 36951</name>
    <dbReference type="NCBI Taxonomy" id="1080233"/>
    <lineage>
        <taxon>Eukaryota</taxon>
        <taxon>Fungi</taxon>
        <taxon>Dikarya</taxon>
        <taxon>Ascomycota</taxon>
        <taxon>Pezizomycotina</taxon>
        <taxon>Dothideomycetes</taxon>
        <taxon>Dothideomycetidae</taxon>
        <taxon>Mycosphaerellales</taxon>
        <taxon>Mycosphaerellaceae</taxon>
        <taxon>Zasmidium</taxon>
    </lineage>
</organism>
<feature type="compositionally biased region" description="Basic and acidic residues" evidence="1">
    <location>
        <begin position="140"/>
        <end position="167"/>
    </location>
</feature>
<name>A0A6A6CGQ2_ZASCE</name>
<evidence type="ECO:0000256" key="1">
    <source>
        <dbReference type="SAM" id="MobiDB-lite"/>
    </source>
</evidence>
<protein>
    <submittedName>
        <fullName evidence="2">Uncharacterized protein</fullName>
    </submittedName>
</protein>
<dbReference type="Proteomes" id="UP000799537">
    <property type="component" value="Unassembled WGS sequence"/>
</dbReference>